<dbReference type="AlphaFoldDB" id="A0A8H3S6S6"/>
<comment type="caution">
    <text evidence="3">The sequence shown here is derived from an EMBL/GenBank/DDBJ whole genome shotgun (WGS) entry which is preliminary data.</text>
</comment>
<organism evidence="3 4">
    <name type="scientific">Aspergillus udagawae</name>
    <dbReference type="NCBI Taxonomy" id="91492"/>
    <lineage>
        <taxon>Eukaryota</taxon>
        <taxon>Fungi</taxon>
        <taxon>Dikarya</taxon>
        <taxon>Ascomycota</taxon>
        <taxon>Pezizomycotina</taxon>
        <taxon>Eurotiomycetes</taxon>
        <taxon>Eurotiomycetidae</taxon>
        <taxon>Eurotiales</taxon>
        <taxon>Aspergillaceae</taxon>
        <taxon>Aspergillus</taxon>
        <taxon>Aspergillus subgen. Fumigati</taxon>
    </lineage>
</organism>
<gene>
    <name evidence="3" type="ORF">IFM46972_09445</name>
</gene>
<feature type="compositionally biased region" description="Polar residues" evidence="1">
    <location>
        <begin position="263"/>
        <end position="275"/>
    </location>
</feature>
<accession>A0A8H3S6S6</accession>
<feature type="signal peptide" evidence="2">
    <location>
        <begin position="1"/>
        <end position="19"/>
    </location>
</feature>
<name>A0A8H3S6S6_9EURO</name>
<evidence type="ECO:0000256" key="1">
    <source>
        <dbReference type="SAM" id="MobiDB-lite"/>
    </source>
</evidence>
<evidence type="ECO:0000313" key="4">
    <source>
        <dbReference type="Proteomes" id="UP000465221"/>
    </source>
</evidence>
<feature type="region of interest" description="Disordered" evidence="1">
    <location>
        <begin position="248"/>
        <end position="334"/>
    </location>
</feature>
<dbReference type="Proteomes" id="UP000465221">
    <property type="component" value="Unassembled WGS sequence"/>
</dbReference>
<dbReference type="EMBL" id="BLKC01000094">
    <property type="protein sequence ID" value="GFF52062.1"/>
    <property type="molecule type" value="Genomic_DNA"/>
</dbReference>
<keyword evidence="2" id="KW-0732">Signal</keyword>
<feature type="compositionally biased region" description="Acidic residues" evidence="1">
    <location>
        <begin position="324"/>
        <end position="334"/>
    </location>
</feature>
<protein>
    <submittedName>
        <fullName evidence="3">Uncharacterized protein</fullName>
    </submittedName>
</protein>
<proteinExistence type="predicted"/>
<reference evidence="3 4" key="1">
    <citation type="submission" date="2020-01" db="EMBL/GenBank/DDBJ databases">
        <title>Draft genome sequence of Aspergillus udagawae IFM 46972.</title>
        <authorList>
            <person name="Takahashi H."/>
            <person name="Yaguchi T."/>
        </authorList>
    </citation>
    <scope>NUCLEOTIDE SEQUENCE [LARGE SCALE GENOMIC DNA]</scope>
    <source>
        <strain evidence="3 4">IFM 46972</strain>
    </source>
</reference>
<sequence length="334" mass="36804">MGPLAQYLIPLAIVGAAQAVTVKGYWTDRLEIPDLLSGLALANANCCNGGTQIVTPVVQALGHQIGTAMGVCVTLSQLGRMWQTQDTACRLVLTNLLLVNATMELHDLTRSMHLPNSAGSMIFGALSGSRRKRVNEKLERRSEIEIQKSLTKVFYEEPCKGAVYATHFGLTPGTGVWVLEGSKDNHELLIKASTDASPGWNTRLKQAGAVYFDHWAEHPEIREHMMDAGHTFTEKDIWVAKAKRSVGDEPTVDDYIPPEISIKSRSPPANSQSDETSVDDSFPAIAERSTDVPEDDSFPYIAERSTDIPEDDSFPYIAERSTDQLEDDSFPWIQ</sequence>
<evidence type="ECO:0000256" key="2">
    <source>
        <dbReference type="SAM" id="SignalP"/>
    </source>
</evidence>
<evidence type="ECO:0000313" key="3">
    <source>
        <dbReference type="EMBL" id="GFF52062.1"/>
    </source>
</evidence>
<feature type="chain" id="PRO_5034470138" evidence="2">
    <location>
        <begin position="20"/>
        <end position="334"/>
    </location>
</feature>